<reference evidence="2" key="1">
    <citation type="submission" date="2013-01" db="EMBL/GenBank/DDBJ databases">
        <title>Draft Genome Sequence of a Mulberry Tree, Morus notabilis C.K. Schneid.</title>
        <authorList>
            <person name="He N."/>
            <person name="Zhao S."/>
        </authorList>
    </citation>
    <scope>NUCLEOTIDE SEQUENCE</scope>
</reference>
<organism evidence="1 2">
    <name type="scientific">Morus notabilis</name>
    <dbReference type="NCBI Taxonomy" id="981085"/>
    <lineage>
        <taxon>Eukaryota</taxon>
        <taxon>Viridiplantae</taxon>
        <taxon>Streptophyta</taxon>
        <taxon>Embryophyta</taxon>
        <taxon>Tracheophyta</taxon>
        <taxon>Spermatophyta</taxon>
        <taxon>Magnoliopsida</taxon>
        <taxon>eudicotyledons</taxon>
        <taxon>Gunneridae</taxon>
        <taxon>Pentapetalae</taxon>
        <taxon>rosids</taxon>
        <taxon>fabids</taxon>
        <taxon>Rosales</taxon>
        <taxon>Moraceae</taxon>
        <taxon>Moreae</taxon>
        <taxon>Morus</taxon>
    </lineage>
</organism>
<accession>W9RIW2</accession>
<evidence type="ECO:0000313" key="2">
    <source>
        <dbReference type="Proteomes" id="UP000030645"/>
    </source>
</evidence>
<proteinExistence type="predicted"/>
<keyword evidence="2" id="KW-1185">Reference proteome</keyword>
<protein>
    <submittedName>
        <fullName evidence="1">Uncharacterized protein</fullName>
    </submittedName>
</protein>
<dbReference type="EMBL" id="KE344283">
    <property type="protein sequence ID" value="EXB56140.1"/>
    <property type="molecule type" value="Genomic_DNA"/>
</dbReference>
<gene>
    <name evidence="1" type="ORF">L484_001237</name>
</gene>
<sequence length="54" mass="6122">MKKLRFQICEKHQIGVCLICAIPYRKSYGQPGEILVADRGFDFVALRSGVTTTY</sequence>
<name>W9RIW2_9ROSA</name>
<dbReference type="Proteomes" id="UP000030645">
    <property type="component" value="Unassembled WGS sequence"/>
</dbReference>
<evidence type="ECO:0000313" key="1">
    <source>
        <dbReference type="EMBL" id="EXB56140.1"/>
    </source>
</evidence>
<dbReference type="AlphaFoldDB" id="W9RIW2"/>